<dbReference type="InterPro" id="IPR036388">
    <property type="entry name" value="WH-like_DNA-bd_sf"/>
</dbReference>
<protein>
    <submittedName>
        <fullName evidence="5">LuxR family transcriptional regulator</fullName>
    </submittedName>
</protein>
<dbReference type="Pfam" id="PF03472">
    <property type="entry name" value="Autoind_bind"/>
    <property type="match status" value="1"/>
</dbReference>
<keyword evidence="6" id="KW-1185">Reference proteome</keyword>
<dbReference type="Proteomes" id="UP001553161">
    <property type="component" value="Unassembled WGS sequence"/>
</dbReference>
<sequence length="251" mass="28407">MTLLDDIEVFINATEVEEVWDRLVTRLGGYGFDRLMYGFTRYKTQSGFGDPQDLLILTNHEARYTDRFVGEAMYFHAPMVRWSSENVGACSWSWIRDHRHSMTPAEQKVVMFNQSMGVTAGYTISFPHISYRYRGAMALTARVGLSQDQVDAVWAEHGRQIEALCNVAHLKLTSLPHNGSRRALTKRQREVLEWVGDGKTTQDIATIIGLTPATVEKHLRLAREALEVDTTAQAVMKASLKNQIFLIDAKA</sequence>
<keyword evidence="2" id="KW-0238">DNA-binding</keyword>
<dbReference type="PANTHER" id="PTHR44688:SF16">
    <property type="entry name" value="DNA-BINDING TRANSCRIPTIONAL ACTIVATOR DEVR_DOSR"/>
    <property type="match status" value="1"/>
</dbReference>
<dbReference type="Gene3D" id="3.30.450.80">
    <property type="entry name" value="Transcription factor LuxR-like, autoinducer-binding domain"/>
    <property type="match status" value="1"/>
</dbReference>
<dbReference type="Gene3D" id="1.10.10.10">
    <property type="entry name" value="Winged helix-like DNA-binding domain superfamily/Winged helix DNA-binding domain"/>
    <property type="match status" value="1"/>
</dbReference>
<evidence type="ECO:0000313" key="5">
    <source>
        <dbReference type="EMBL" id="MEV8468488.1"/>
    </source>
</evidence>
<comment type="caution">
    <text evidence="5">The sequence shown here is derived from an EMBL/GenBank/DDBJ whole genome shotgun (WGS) entry which is preliminary data.</text>
</comment>
<dbReference type="PROSITE" id="PS50043">
    <property type="entry name" value="HTH_LUXR_2"/>
    <property type="match status" value="1"/>
</dbReference>
<dbReference type="CDD" id="cd06170">
    <property type="entry name" value="LuxR_C_like"/>
    <property type="match status" value="1"/>
</dbReference>
<gene>
    <name evidence="5" type="ORF">AB0T83_17060</name>
</gene>
<dbReference type="PANTHER" id="PTHR44688">
    <property type="entry name" value="DNA-BINDING TRANSCRIPTIONAL ACTIVATOR DEVR_DOSR"/>
    <property type="match status" value="1"/>
</dbReference>
<dbReference type="SMART" id="SM00421">
    <property type="entry name" value="HTH_LUXR"/>
    <property type="match status" value="1"/>
</dbReference>
<dbReference type="SUPFAM" id="SSF46894">
    <property type="entry name" value="C-terminal effector domain of the bipartite response regulators"/>
    <property type="match status" value="1"/>
</dbReference>
<dbReference type="PRINTS" id="PR00038">
    <property type="entry name" value="HTHLUXR"/>
</dbReference>
<accession>A0ABV3LAH5</accession>
<dbReference type="SUPFAM" id="SSF75516">
    <property type="entry name" value="Pheromone-binding domain of LuxR-like quorum-sensing transcription factors"/>
    <property type="match status" value="1"/>
</dbReference>
<evidence type="ECO:0000259" key="4">
    <source>
        <dbReference type="PROSITE" id="PS50043"/>
    </source>
</evidence>
<evidence type="ECO:0000313" key="6">
    <source>
        <dbReference type="Proteomes" id="UP001553161"/>
    </source>
</evidence>
<dbReference type="InterPro" id="IPR036693">
    <property type="entry name" value="TF_LuxR_autoind-bd_dom_sf"/>
</dbReference>
<keyword evidence="3" id="KW-0804">Transcription</keyword>
<keyword evidence="1" id="KW-0805">Transcription regulation</keyword>
<dbReference type="InterPro" id="IPR005143">
    <property type="entry name" value="TF_LuxR_autoind-bd_dom"/>
</dbReference>
<evidence type="ECO:0000256" key="1">
    <source>
        <dbReference type="ARBA" id="ARBA00023015"/>
    </source>
</evidence>
<evidence type="ECO:0000256" key="3">
    <source>
        <dbReference type="ARBA" id="ARBA00023163"/>
    </source>
</evidence>
<dbReference type="Pfam" id="PF00196">
    <property type="entry name" value="GerE"/>
    <property type="match status" value="1"/>
</dbReference>
<dbReference type="InterPro" id="IPR000792">
    <property type="entry name" value="Tscrpt_reg_LuxR_C"/>
</dbReference>
<proteinExistence type="predicted"/>
<feature type="domain" description="HTH luxR-type" evidence="4">
    <location>
        <begin position="177"/>
        <end position="242"/>
    </location>
</feature>
<name>A0ABV3LAH5_9RHOB</name>
<reference evidence="5 6" key="1">
    <citation type="submission" date="2024-07" db="EMBL/GenBank/DDBJ databases">
        <authorList>
            <person name="Kang M."/>
        </authorList>
    </citation>
    <scope>NUCLEOTIDE SEQUENCE [LARGE SCALE GENOMIC DNA]</scope>
    <source>
        <strain evidence="5 6">DFM31</strain>
    </source>
</reference>
<dbReference type="RefSeq" id="WP_366194441.1">
    <property type="nucleotide sequence ID" value="NZ_JBFBVU010000030.1"/>
</dbReference>
<evidence type="ECO:0000256" key="2">
    <source>
        <dbReference type="ARBA" id="ARBA00023125"/>
    </source>
</evidence>
<organism evidence="5 6">
    <name type="scientific">Meridianimarinicoccus marinus</name>
    <dbReference type="NCBI Taxonomy" id="3231483"/>
    <lineage>
        <taxon>Bacteria</taxon>
        <taxon>Pseudomonadati</taxon>
        <taxon>Pseudomonadota</taxon>
        <taxon>Alphaproteobacteria</taxon>
        <taxon>Rhodobacterales</taxon>
        <taxon>Paracoccaceae</taxon>
        <taxon>Meridianimarinicoccus</taxon>
    </lineage>
</organism>
<dbReference type="EMBL" id="JBFBVU010000030">
    <property type="protein sequence ID" value="MEV8468488.1"/>
    <property type="molecule type" value="Genomic_DNA"/>
</dbReference>
<dbReference type="InterPro" id="IPR016032">
    <property type="entry name" value="Sig_transdc_resp-reg_C-effctor"/>
</dbReference>